<evidence type="ECO:0000313" key="1">
    <source>
        <dbReference type="EMBL" id="KCZ95912.1"/>
    </source>
</evidence>
<dbReference type="RefSeq" id="WP_233352006.1">
    <property type="nucleotide sequence ID" value="NZ_ARYI01000002.1"/>
</dbReference>
<dbReference type="Pfam" id="PF13430">
    <property type="entry name" value="DUF4112"/>
    <property type="match status" value="1"/>
</dbReference>
<accession>A0A059FZK7</accession>
<sequence>MRPAPYPDAPPPALPGMTAEEAEAMAAFTRMSHLLDRQFALPGIPFRFGLDGIIGLIPVVGDVVTGAMGMYALKIASDHKLPWHVRWRILWNLGVDVVIGAIPLVGDIFDFAHHAHAKNRRLLERHIAKRAGR</sequence>
<dbReference type="Proteomes" id="UP000025061">
    <property type="component" value="Unassembled WGS sequence"/>
</dbReference>
<comment type="caution">
    <text evidence="1">The sequence shown here is derived from an EMBL/GenBank/DDBJ whole genome shotgun (WGS) entry which is preliminary data.</text>
</comment>
<dbReference type="EMBL" id="ARYI01000002">
    <property type="protein sequence ID" value="KCZ95912.1"/>
    <property type="molecule type" value="Genomic_DNA"/>
</dbReference>
<dbReference type="InterPro" id="IPR025187">
    <property type="entry name" value="DUF4112"/>
</dbReference>
<name>A0A059FZK7_9PROT</name>
<evidence type="ECO:0000313" key="2">
    <source>
        <dbReference type="Proteomes" id="UP000025061"/>
    </source>
</evidence>
<keyword evidence="2" id="KW-1185">Reference proteome</keyword>
<protein>
    <recommendedName>
        <fullName evidence="3">DUF4112 domain-containing protein</fullName>
    </recommendedName>
</protein>
<evidence type="ECO:0008006" key="3">
    <source>
        <dbReference type="Google" id="ProtNLM"/>
    </source>
</evidence>
<reference evidence="1 2" key="1">
    <citation type="submission" date="2013-04" db="EMBL/GenBank/DDBJ databases">
        <title>Hyphomonas hirschiana VP5 Genome Sequencing.</title>
        <authorList>
            <person name="Lai Q."/>
            <person name="Shao Z."/>
        </authorList>
    </citation>
    <scope>NUCLEOTIDE SEQUENCE [LARGE SCALE GENOMIC DNA]</scope>
    <source>
        <strain evidence="1 2">VP5</strain>
    </source>
</reference>
<dbReference type="PANTHER" id="PTHR35519:SF2">
    <property type="entry name" value="PH DOMAIN PROTEIN"/>
    <property type="match status" value="1"/>
</dbReference>
<dbReference type="PATRIC" id="fig|1280951.3.peg.824"/>
<gene>
    <name evidence="1" type="ORF">HHI_04037</name>
</gene>
<proteinExistence type="predicted"/>
<dbReference type="PANTHER" id="PTHR35519">
    <property type="entry name" value="MEMBRANE PROTEINS"/>
    <property type="match status" value="1"/>
</dbReference>
<organism evidence="1 2">
    <name type="scientific">Hyphomonas hirschiana VP5</name>
    <dbReference type="NCBI Taxonomy" id="1280951"/>
    <lineage>
        <taxon>Bacteria</taxon>
        <taxon>Pseudomonadati</taxon>
        <taxon>Pseudomonadota</taxon>
        <taxon>Alphaproteobacteria</taxon>
        <taxon>Hyphomonadales</taxon>
        <taxon>Hyphomonadaceae</taxon>
        <taxon>Hyphomonas</taxon>
    </lineage>
</organism>
<dbReference type="AlphaFoldDB" id="A0A059FZK7"/>